<accession>A0A0S2DF69</accession>
<proteinExistence type="predicted"/>
<protein>
    <submittedName>
        <fullName evidence="1">Uncharacterized protein</fullName>
    </submittedName>
</protein>
<organism evidence="1 2">
    <name type="scientific">Lysobacter enzymogenes</name>
    <dbReference type="NCBI Taxonomy" id="69"/>
    <lineage>
        <taxon>Bacteria</taxon>
        <taxon>Pseudomonadati</taxon>
        <taxon>Pseudomonadota</taxon>
        <taxon>Gammaproteobacteria</taxon>
        <taxon>Lysobacterales</taxon>
        <taxon>Lysobacteraceae</taxon>
        <taxon>Lysobacter</taxon>
    </lineage>
</organism>
<dbReference type="EMBL" id="CP013140">
    <property type="protein sequence ID" value="ALN57275.1"/>
    <property type="molecule type" value="Genomic_DNA"/>
</dbReference>
<sequence length="47" mass="5265">MRAACDGGAILDTVVPAKAGIHFAFVFARYVRQRQRQDQNGFRLSPE</sequence>
<evidence type="ECO:0000313" key="2">
    <source>
        <dbReference type="Proteomes" id="UP000061569"/>
    </source>
</evidence>
<evidence type="ECO:0000313" key="1">
    <source>
        <dbReference type="EMBL" id="ALN57275.1"/>
    </source>
</evidence>
<dbReference type="Proteomes" id="UP000061569">
    <property type="component" value="Chromosome"/>
</dbReference>
<dbReference type="KEGG" id="lez:GLE_1924"/>
<gene>
    <name evidence="1" type="ORF">GLE_1924</name>
</gene>
<reference evidence="1 2" key="1">
    <citation type="submission" date="2015-11" db="EMBL/GenBank/DDBJ databases">
        <title>Genome sequences of Lysobacter enzymogenes strain C3 and Lysobacter antibioticus ATCC 29479.</title>
        <authorList>
            <person name="Kobayashi D.Y."/>
        </authorList>
    </citation>
    <scope>NUCLEOTIDE SEQUENCE [LARGE SCALE GENOMIC DNA]</scope>
    <source>
        <strain evidence="1 2">C3</strain>
    </source>
</reference>
<name>A0A0S2DF69_LYSEN</name>
<dbReference type="PATRIC" id="fig|69.6.peg.1890"/>
<dbReference type="STRING" id="69.GLE_1924"/>
<dbReference type="AlphaFoldDB" id="A0A0S2DF69"/>